<organism evidence="1 2">
    <name type="scientific">Peromyscus maniculatus bairdii</name>
    <name type="common">Prairie deer mouse</name>
    <dbReference type="NCBI Taxonomy" id="230844"/>
    <lineage>
        <taxon>Eukaryota</taxon>
        <taxon>Metazoa</taxon>
        <taxon>Chordata</taxon>
        <taxon>Craniata</taxon>
        <taxon>Vertebrata</taxon>
        <taxon>Euteleostomi</taxon>
        <taxon>Mammalia</taxon>
        <taxon>Eutheria</taxon>
        <taxon>Euarchontoglires</taxon>
        <taxon>Glires</taxon>
        <taxon>Rodentia</taxon>
        <taxon>Myomorpha</taxon>
        <taxon>Muroidea</taxon>
        <taxon>Cricetidae</taxon>
        <taxon>Neotominae</taxon>
        <taxon>Peromyscus</taxon>
    </lineage>
</organism>
<evidence type="ECO:0000313" key="2">
    <source>
        <dbReference type="Proteomes" id="UP000694547"/>
    </source>
</evidence>
<dbReference type="AlphaFoldDB" id="A0A8C8UIS0"/>
<dbReference type="GeneTree" id="ENSGT01090000260461"/>
<accession>A0A8C8UIS0</accession>
<proteinExistence type="predicted"/>
<name>A0A8C8UIS0_PERMB</name>
<evidence type="ECO:0000313" key="1">
    <source>
        <dbReference type="Ensembl" id="ENSPEMP00000030881.1"/>
    </source>
</evidence>
<sequence>MSYQQQQCKQPCQPPPVCPPPNAQSLVLPQSAQSLVLLHSAQNLVLPQSAQSPAPLSHASRNVLLCNLLQPASRSAHPRASDCFGCHQDQERRMKSVSEASVETLPSSFQSLSRTQKNLLHIHPPCVCVDP</sequence>
<reference evidence="1 2" key="1">
    <citation type="submission" date="2018-10" db="EMBL/GenBank/DDBJ databases">
        <title>Improved assembly of the deer mouse Peromyscus maniculatus genome.</title>
        <authorList>
            <person name="Lassance J.-M."/>
            <person name="Hoekstra H.E."/>
        </authorList>
    </citation>
    <scope>NUCLEOTIDE SEQUENCE [LARGE SCALE GENOMIC DNA]</scope>
</reference>
<dbReference type="Proteomes" id="UP000694547">
    <property type="component" value="Chromosome 6"/>
</dbReference>
<reference evidence="1" key="2">
    <citation type="submission" date="2025-08" db="UniProtKB">
        <authorList>
            <consortium name="Ensembl"/>
        </authorList>
    </citation>
    <scope>IDENTIFICATION</scope>
</reference>
<dbReference type="Ensembl" id="ENSPEMT00000033584.1">
    <property type="protein sequence ID" value="ENSPEMP00000030881.1"/>
    <property type="gene ID" value="ENSPEMG00000026597.1"/>
</dbReference>
<reference evidence="1" key="3">
    <citation type="submission" date="2025-09" db="UniProtKB">
        <authorList>
            <consortium name="Ensembl"/>
        </authorList>
    </citation>
    <scope>IDENTIFICATION</scope>
</reference>
<keyword evidence="2" id="KW-1185">Reference proteome</keyword>
<protein>
    <submittedName>
        <fullName evidence="1">Uncharacterized protein</fullName>
    </submittedName>
</protein>